<dbReference type="PANTHER" id="PTHR11079:SF161">
    <property type="entry name" value="CMP_DCMP-TYPE DEAMINASE DOMAIN-CONTAINING PROTEIN"/>
    <property type="match status" value="1"/>
</dbReference>
<dbReference type="CDD" id="cd01285">
    <property type="entry name" value="nucleoside_deaminase"/>
    <property type="match status" value="1"/>
</dbReference>
<keyword evidence="3" id="KW-1185">Reference proteome</keyword>
<gene>
    <name evidence="2" type="ORF">SAMN04488026_102165</name>
</gene>
<reference evidence="2 3" key="1">
    <citation type="submission" date="2016-10" db="EMBL/GenBank/DDBJ databases">
        <authorList>
            <person name="de Groot N.N."/>
        </authorList>
    </citation>
    <scope>NUCLEOTIDE SEQUENCE [LARGE SCALE GENOMIC DNA]</scope>
    <source>
        <strain evidence="2 3">DSM 25294</strain>
    </source>
</reference>
<dbReference type="PROSITE" id="PS51747">
    <property type="entry name" value="CYT_DCMP_DEAMINASES_2"/>
    <property type="match status" value="1"/>
</dbReference>
<dbReference type="SUPFAM" id="SSF53927">
    <property type="entry name" value="Cytidine deaminase-like"/>
    <property type="match status" value="1"/>
</dbReference>
<dbReference type="Gene3D" id="3.40.140.10">
    <property type="entry name" value="Cytidine Deaminase, domain 2"/>
    <property type="match status" value="1"/>
</dbReference>
<dbReference type="AlphaFoldDB" id="A0A1G8VJ33"/>
<organism evidence="2 3">
    <name type="scientific">Aliiruegeria lutimaris</name>
    <dbReference type="NCBI Taxonomy" id="571298"/>
    <lineage>
        <taxon>Bacteria</taxon>
        <taxon>Pseudomonadati</taxon>
        <taxon>Pseudomonadota</taxon>
        <taxon>Alphaproteobacteria</taxon>
        <taxon>Rhodobacterales</taxon>
        <taxon>Roseobacteraceae</taxon>
        <taxon>Aliiruegeria</taxon>
    </lineage>
</organism>
<dbReference type="InterPro" id="IPR016193">
    <property type="entry name" value="Cytidine_deaminase-like"/>
</dbReference>
<dbReference type="Pfam" id="PF00383">
    <property type="entry name" value="dCMP_cyt_deam_1"/>
    <property type="match status" value="1"/>
</dbReference>
<protein>
    <submittedName>
        <fullName evidence="2">tRNA(Arg) A34 adenosine deaminase TadA</fullName>
    </submittedName>
</protein>
<name>A0A1G8VJ33_9RHOB</name>
<sequence length="177" mass="19713">MVFCRDKAKRLPHPVQGSLPDMTRDQMIAHIQAANAVALGAAEHGPHPFGAVLVGPDDTILMRQGNIDTVHHAETELARRAAAEYAPDFLWRCTLVSTGEPCAMCTGALYWANIGRLVYGYEEEKLLELTGDHAENPTMNLPSRTVLSHGQKQIEVHGPFPEIEDELLAPHRDFWRR</sequence>
<accession>A0A1G8VJ33</accession>
<proteinExistence type="predicted"/>
<dbReference type="GO" id="GO:0006152">
    <property type="term" value="P:purine nucleoside catabolic process"/>
    <property type="evidence" value="ECO:0007669"/>
    <property type="project" value="TreeGrafter"/>
</dbReference>
<dbReference type="STRING" id="571298.SAMN04488026_102165"/>
<evidence type="ECO:0000259" key="1">
    <source>
        <dbReference type="PROSITE" id="PS51747"/>
    </source>
</evidence>
<dbReference type="GO" id="GO:0047974">
    <property type="term" value="F:guanosine deaminase activity"/>
    <property type="evidence" value="ECO:0007669"/>
    <property type="project" value="TreeGrafter"/>
</dbReference>
<dbReference type="Proteomes" id="UP000199382">
    <property type="component" value="Unassembled WGS sequence"/>
</dbReference>
<evidence type="ECO:0000313" key="3">
    <source>
        <dbReference type="Proteomes" id="UP000199382"/>
    </source>
</evidence>
<dbReference type="InterPro" id="IPR002125">
    <property type="entry name" value="CMP_dCMP_dom"/>
</dbReference>
<feature type="domain" description="CMP/dCMP-type deaminase" evidence="1">
    <location>
        <begin position="25"/>
        <end position="133"/>
    </location>
</feature>
<dbReference type="EMBL" id="FNEK01000021">
    <property type="protein sequence ID" value="SDJ66091.1"/>
    <property type="molecule type" value="Genomic_DNA"/>
</dbReference>
<dbReference type="PANTHER" id="PTHR11079">
    <property type="entry name" value="CYTOSINE DEAMINASE FAMILY MEMBER"/>
    <property type="match status" value="1"/>
</dbReference>
<evidence type="ECO:0000313" key="2">
    <source>
        <dbReference type="EMBL" id="SDJ66091.1"/>
    </source>
</evidence>